<keyword evidence="8 16" id="KW-0812">Transmembrane</keyword>
<evidence type="ECO:0000313" key="18">
    <source>
        <dbReference type="Proteomes" id="UP000242525"/>
    </source>
</evidence>
<keyword evidence="7 17" id="KW-0808">Transferase</keyword>
<gene>
    <name evidence="17" type="ORF">BN980_GECA02s07996g</name>
</gene>
<dbReference type="AlphaFoldDB" id="A0A0J9X639"/>
<evidence type="ECO:0000256" key="1">
    <source>
        <dbReference type="ARBA" id="ARBA00001946"/>
    </source>
</evidence>
<dbReference type="Proteomes" id="UP000242525">
    <property type="component" value="Unassembled WGS sequence"/>
</dbReference>
<dbReference type="SUPFAM" id="SSF48576">
    <property type="entry name" value="Terpenoid synthases"/>
    <property type="match status" value="1"/>
</dbReference>
<evidence type="ECO:0000256" key="5">
    <source>
        <dbReference type="ARBA" id="ARBA00012373"/>
    </source>
</evidence>
<dbReference type="PROSITE" id="PS01045">
    <property type="entry name" value="SQUALEN_PHYTOEN_SYN_2"/>
    <property type="match status" value="1"/>
</dbReference>
<protein>
    <recommendedName>
        <fullName evidence="5">squalene synthase</fullName>
        <ecNumber evidence="5">2.5.1.21</ecNumber>
    </recommendedName>
</protein>
<evidence type="ECO:0000256" key="14">
    <source>
        <dbReference type="ARBA" id="ARBA00023166"/>
    </source>
</evidence>
<dbReference type="Gene3D" id="1.10.600.10">
    <property type="entry name" value="Farnesyl Diphosphate Synthase"/>
    <property type="match status" value="1"/>
</dbReference>
<comment type="cofactor">
    <cofactor evidence="1">
        <name>Mg(2+)</name>
        <dbReference type="ChEBI" id="CHEBI:18420"/>
    </cofactor>
</comment>
<comment type="similarity">
    <text evidence="4">Belongs to the phytoene/squalene synthase family.</text>
</comment>
<accession>A0A0J9X639</accession>
<dbReference type="InterPro" id="IPR019845">
    <property type="entry name" value="Squalene/phytoene_synthase_CS"/>
</dbReference>
<evidence type="ECO:0000256" key="3">
    <source>
        <dbReference type="ARBA" id="ARBA00005057"/>
    </source>
</evidence>
<dbReference type="NCBIfam" id="TIGR01559">
    <property type="entry name" value="squal_synth"/>
    <property type="match status" value="1"/>
</dbReference>
<dbReference type="OrthoDB" id="431150at2759"/>
<evidence type="ECO:0000256" key="15">
    <source>
        <dbReference type="ARBA" id="ARBA00023221"/>
    </source>
</evidence>
<comment type="caution">
    <text evidence="17">The sequence shown here is derived from an EMBL/GenBank/DDBJ whole genome shotgun (WGS) entry which is preliminary data.</text>
</comment>
<keyword evidence="13 16" id="KW-0472">Membrane</keyword>
<dbReference type="GO" id="GO:0045338">
    <property type="term" value="P:farnesyl diphosphate metabolic process"/>
    <property type="evidence" value="ECO:0007669"/>
    <property type="project" value="InterPro"/>
</dbReference>
<dbReference type="EMBL" id="CCBN010000002">
    <property type="protein sequence ID" value="CDO52247.1"/>
    <property type="molecule type" value="Genomic_DNA"/>
</dbReference>
<dbReference type="InterPro" id="IPR006449">
    <property type="entry name" value="Squal_synth-like"/>
</dbReference>
<evidence type="ECO:0000256" key="10">
    <source>
        <dbReference type="ARBA" id="ARBA00022989"/>
    </source>
</evidence>
<reference evidence="17" key="1">
    <citation type="submission" date="2014-03" db="EMBL/GenBank/DDBJ databases">
        <authorList>
            <person name="Casaregola S."/>
        </authorList>
    </citation>
    <scope>NUCLEOTIDE SEQUENCE [LARGE SCALE GENOMIC DNA]</scope>
    <source>
        <strain evidence="17">CLIB 918</strain>
    </source>
</reference>
<evidence type="ECO:0000256" key="4">
    <source>
        <dbReference type="ARBA" id="ARBA00006251"/>
    </source>
</evidence>
<organism evidence="17 18">
    <name type="scientific">Geotrichum candidum</name>
    <name type="common">Oospora lactis</name>
    <name type="synonym">Dipodascus geotrichum</name>
    <dbReference type="NCBI Taxonomy" id="1173061"/>
    <lineage>
        <taxon>Eukaryota</taxon>
        <taxon>Fungi</taxon>
        <taxon>Dikarya</taxon>
        <taxon>Ascomycota</taxon>
        <taxon>Saccharomycotina</taxon>
        <taxon>Dipodascomycetes</taxon>
        <taxon>Dipodascales</taxon>
        <taxon>Dipodascaceae</taxon>
        <taxon>Geotrichum</taxon>
    </lineage>
</organism>
<name>A0A0J9X639_GEOCN</name>
<dbReference type="PANTHER" id="PTHR11626:SF2">
    <property type="entry name" value="SQUALENE SYNTHASE"/>
    <property type="match status" value="1"/>
</dbReference>
<keyword evidence="15" id="KW-0753">Steroid metabolism</keyword>
<keyword evidence="12" id="KW-0443">Lipid metabolism</keyword>
<comment type="pathway">
    <text evidence="3">Terpene metabolism; lanosterol biosynthesis; lanosterol from farnesyl diphosphate: step 1/3.</text>
</comment>
<dbReference type="SFLD" id="SFLDG01018">
    <property type="entry name" value="Squalene/Phytoene_Synthase_Lik"/>
    <property type="match status" value="1"/>
</dbReference>
<evidence type="ECO:0000256" key="12">
    <source>
        <dbReference type="ARBA" id="ARBA00023098"/>
    </source>
</evidence>
<evidence type="ECO:0000256" key="2">
    <source>
        <dbReference type="ARBA" id="ARBA00004370"/>
    </source>
</evidence>
<dbReference type="STRING" id="1173061.A0A0J9X639"/>
<evidence type="ECO:0000313" key="17">
    <source>
        <dbReference type="EMBL" id="CDO52247.1"/>
    </source>
</evidence>
<dbReference type="GO" id="GO:0005789">
    <property type="term" value="C:endoplasmic reticulum membrane"/>
    <property type="evidence" value="ECO:0007669"/>
    <property type="project" value="TreeGrafter"/>
</dbReference>
<evidence type="ECO:0000256" key="16">
    <source>
        <dbReference type="SAM" id="Phobius"/>
    </source>
</evidence>
<evidence type="ECO:0000256" key="13">
    <source>
        <dbReference type="ARBA" id="ARBA00023136"/>
    </source>
</evidence>
<dbReference type="GO" id="GO:0006696">
    <property type="term" value="P:ergosterol biosynthetic process"/>
    <property type="evidence" value="ECO:0007669"/>
    <property type="project" value="TreeGrafter"/>
</dbReference>
<keyword evidence="18" id="KW-1185">Reference proteome</keyword>
<keyword evidence="14" id="KW-1207">Sterol metabolism</keyword>
<dbReference type="Pfam" id="PF00494">
    <property type="entry name" value="SQS_PSY"/>
    <property type="match status" value="1"/>
</dbReference>
<dbReference type="CDD" id="cd00683">
    <property type="entry name" value="Trans_IPPS_HH"/>
    <property type="match status" value="1"/>
</dbReference>
<dbReference type="InterPro" id="IPR033904">
    <property type="entry name" value="Trans_IPPS_HH"/>
</dbReference>
<evidence type="ECO:0000256" key="9">
    <source>
        <dbReference type="ARBA" id="ARBA00022955"/>
    </source>
</evidence>
<dbReference type="InterPro" id="IPR002060">
    <property type="entry name" value="Squ/phyt_synthse"/>
</dbReference>
<dbReference type="InterPro" id="IPR008949">
    <property type="entry name" value="Isoprenoid_synthase_dom_sf"/>
</dbReference>
<dbReference type="InterPro" id="IPR044844">
    <property type="entry name" value="Trans_IPPS_euk-type"/>
</dbReference>
<sequence>MGKFTELIFHPSELRAIIQYKVFPPVLYPRDPSVESPTLQRCYELLNLTSRSFAAVIQQLHPELRDAVSLFYIILRGLDTIEDDMTISTEKKIPLLRTFDQVLEKPGWTFTESGPNEKDRIVLVEFDKVIEEYQKLKPEYKQVISDITHKMGNGMADYAIDEQFNRDGLETIKDYDLYCYYVAGLVGNGLTKMATLSKFGTSVLEEKPELQNSMGLFLQKTNIIRDFREDLDDNRSFYPKELWGKHISSLKLLADRANAETGTHVITEMTINALEHVEHVLEYLDNVSEPSLYRFCAIPQVMAIATLELVFNNKEVFQRNLKIRKGLAVKLIMESQTRTGVYNIFKEYVQKIHLKNTPKDPNYLKLEILCGRIEQVIEQHRPRTEEEVQKKEEEERLGTKDTLLLFGAAGGAALGTCVLMLFIAWLNGAQFNFSPKELIPVAQKGYFGSDL</sequence>
<dbReference type="EC" id="2.5.1.21" evidence="5"/>
<evidence type="ECO:0000256" key="8">
    <source>
        <dbReference type="ARBA" id="ARBA00022692"/>
    </source>
</evidence>
<dbReference type="PANTHER" id="PTHR11626">
    <property type="entry name" value="FARNESYL-DIPHOSPHATE FARNESYLTRANSFERASE"/>
    <property type="match status" value="1"/>
</dbReference>
<evidence type="ECO:0000256" key="11">
    <source>
        <dbReference type="ARBA" id="ARBA00023011"/>
    </source>
</evidence>
<proteinExistence type="inferred from homology"/>
<dbReference type="SFLD" id="SFLDS00005">
    <property type="entry name" value="Isoprenoid_Synthase_Type_I"/>
    <property type="match status" value="1"/>
</dbReference>
<evidence type="ECO:0000256" key="6">
    <source>
        <dbReference type="ARBA" id="ARBA00022516"/>
    </source>
</evidence>
<keyword evidence="6" id="KW-0444">Lipid biosynthesis</keyword>
<comment type="subcellular location">
    <subcellularLocation>
        <location evidence="2">Membrane</location>
    </subcellularLocation>
</comment>
<keyword evidence="11" id="KW-0756">Sterol biosynthesis</keyword>
<feature type="transmembrane region" description="Helical" evidence="16">
    <location>
        <begin position="403"/>
        <end position="426"/>
    </location>
</feature>
<keyword evidence="9" id="KW-0752">Steroid biosynthesis</keyword>
<evidence type="ECO:0000256" key="7">
    <source>
        <dbReference type="ARBA" id="ARBA00022679"/>
    </source>
</evidence>
<dbReference type="FunFam" id="1.10.600.10:FF:000003">
    <property type="entry name" value="Farnesyl-diphosphate farnesyltransferase 1"/>
    <property type="match status" value="1"/>
</dbReference>
<keyword evidence="10 16" id="KW-1133">Transmembrane helix</keyword>
<dbReference type="GO" id="GO:0051996">
    <property type="term" value="F:squalene synthase [NAD(P)H] activity"/>
    <property type="evidence" value="ECO:0007669"/>
    <property type="project" value="UniProtKB-EC"/>
</dbReference>